<evidence type="ECO:0000256" key="5">
    <source>
        <dbReference type="RuleBase" id="RU004020"/>
    </source>
</evidence>
<evidence type="ECO:0000256" key="3">
    <source>
        <dbReference type="ARBA" id="ARBA00023125"/>
    </source>
</evidence>
<dbReference type="InterPro" id="IPR000232">
    <property type="entry name" value="HSF_DNA-bd"/>
</dbReference>
<proteinExistence type="inferred from homology"/>
<comment type="subcellular location">
    <subcellularLocation>
        <location evidence="1">Nucleus</location>
    </subcellularLocation>
</comment>
<name>A0A9D3NBN0_9TELE</name>
<evidence type="ECO:0000256" key="4">
    <source>
        <dbReference type="ARBA" id="ARBA00023242"/>
    </source>
</evidence>
<dbReference type="OrthoDB" id="6418155at2759"/>
<comment type="similarity">
    <text evidence="2 5">Belongs to the HSF family.</text>
</comment>
<evidence type="ECO:0000313" key="8">
    <source>
        <dbReference type="EMBL" id="KAG7318419.1"/>
    </source>
</evidence>
<dbReference type="InterPro" id="IPR036388">
    <property type="entry name" value="WH-like_DNA-bd_sf"/>
</dbReference>
<accession>A0A9D3NBN0</accession>
<dbReference type="Pfam" id="PF00447">
    <property type="entry name" value="HSF_DNA-bind"/>
    <property type="match status" value="1"/>
</dbReference>
<organism evidence="8 9">
    <name type="scientific">Hemibagrus wyckioides</name>
    <dbReference type="NCBI Taxonomy" id="337641"/>
    <lineage>
        <taxon>Eukaryota</taxon>
        <taxon>Metazoa</taxon>
        <taxon>Chordata</taxon>
        <taxon>Craniata</taxon>
        <taxon>Vertebrata</taxon>
        <taxon>Euteleostomi</taxon>
        <taxon>Actinopterygii</taxon>
        <taxon>Neopterygii</taxon>
        <taxon>Teleostei</taxon>
        <taxon>Ostariophysi</taxon>
        <taxon>Siluriformes</taxon>
        <taxon>Bagridae</taxon>
        <taxon>Hemibagrus</taxon>
    </lineage>
</organism>
<dbReference type="PANTHER" id="PTHR10015:SF278">
    <property type="entry name" value="HEAT SHOCK FACTOR PROTEIN 5"/>
    <property type="match status" value="1"/>
</dbReference>
<dbReference type="Proteomes" id="UP000824219">
    <property type="component" value="Linkage Group LG22"/>
</dbReference>
<dbReference type="SMART" id="SM00415">
    <property type="entry name" value="HSF"/>
    <property type="match status" value="1"/>
</dbReference>
<sequence length="324" mass="36657">METKEACFTILISRTFPGKLWHLVNDPHICSICWDASGEEIIIYGQAFEAEVLLSHNTWINYFFKTKHFSSFIRQLNLYGFRKVHPTLDVFEQQPVSSVMAYPHHFQNPNFKRDKPELLVNLKRQTPANKAKLAAGVQLTRRSPKRFYHVKFQEISPVMKKESILVGHQGTPYQCRCNDPEQVKECDNMAKSSQASVLGPKNVPVSVLHTSSPCTHSSSPTDVQQGVKPHHSQYRFYTPVCQRCNPDSLDSKVPCSQKPAASPRHYYPGYPHSPDHSPNVPDSTKSDIKVNLDAVFKVVDEMQAVAGVQGAAKVSSDHMRRQLD</sequence>
<evidence type="ECO:0000256" key="1">
    <source>
        <dbReference type="ARBA" id="ARBA00004123"/>
    </source>
</evidence>
<evidence type="ECO:0000256" key="2">
    <source>
        <dbReference type="ARBA" id="ARBA00006403"/>
    </source>
</evidence>
<dbReference type="GO" id="GO:0043565">
    <property type="term" value="F:sequence-specific DNA binding"/>
    <property type="evidence" value="ECO:0007669"/>
    <property type="project" value="InterPro"/>
</dbReference>
<keyword evidence="3" id="KW-0238">DNA-binding</keyword>
<comment type="caution">
    <text evidence="8">The sequence shown here is derived from an EMBL/GenBank/DDBJ whole genome shotgun (WGS) entry which is preliminary data.</text>
</comment>
<dbReference type="EMBL" id="JAHKSW010000022">
    <property type="protein sequence ID" value="KAG7318419.1"/>
    <property type="molecule type" value="Genomic_DNA"/>
</dbReference>
<dbReference type="AlphaFoldDB" id="A0A9D3NBN0"/>
<dbReference type="GO" id="GO:0003700">
    <property type="term" value="F:DNA-binding transcription factor activity"/>
    <property type="evidence" value="ECO:0007669"/>
    <property type="project" value="InterPro"/>
</dbReference>
<feature type="domain" description="HSF-type DNA-binding" evidence="7">
    <location>
        <begin position="12"/>
        <end position="125"/>
    </location>
</feature>
<dbReference type="GO" id="GO:0005634">
    <property type="term" value="C:nucleus"/>
    <property type="evidence" value="ECO:0007669"/>
    <property type="project" value="UniProtKB-SubCell"/>
</dbReference>
<evidence type="ECO:0000259" key="7">
    <source>
        <dbReference type="SMART" id="SM00415"/>
    </source>
</evidence>
<keyword evidence="9" id="KW-1185">Reference proteome</keyword>
<evidence type="ECO:0000313" key="9">
    <source>
        <dbReference type="Proteomes" id="UP000824219"/>
    </source>
</evidence>
<dbReference type="InterPro" id="IPR036390">
    <property type="entry name" value="WH_DNA-bd_sf"/>
</dbReference>
<keyword evidence="4" id="KW-0539">Nucleus</keyword>
<protein>
    <recommendedName>
        <fullName evidence="7">HSF-type DNA-binding domain-containing protein</fullName>
    </recommendedName>
</protein>
<dbReference type="SUPFAM" id="SSF46785">
    <property type="entry name" value="Winged helix' DNA-binding domain"/>
    <property type="match status" value="1"/>
</dbReference>
<gene>
    <name evidence="8" type="ORF">KOW79_018174</name>
</gene>
<dbReference type="Gene3D" id="1.10.10.10">
    <property type="entry name" value="Winged helix-like DNA-binding domain superfamily/Winged helix DNA-binding domain"/>
    <property type="match status" value="1"/>
</dbReference>
<dbReference type="PANTHER" id="PTHR10015">
    <property type="entry name" value="HEAT SHOCK TRANSCRIPTION FACTOR"/>
    <property type="match status" value="1"/>
</dbReference>
<evidence type="ECO:0000256" key="6">
    <source>
        <dbReference type="SAM" id="MobiDB-lite"/>
    </source>
</evidence>
<feature type="region of interest" description="Disordered" evidence="6">
    <location>
        <begin position="252"/>
        <end position="286"/>
    </location>
</feature>
<reference evidence="8 9" key="1">
    <citation type="submission" date="2021-06" db="EMBL/GenBank/DDBJ databases">
        <title>Chromosome-level genome assembly of the red-tail catfish (Hemibagrus wyckioides).</title>
        <authorList>
            <person name="Shao F."/>
        </authorList>
    </citation>
    <scope>NUCLEOTIDE SEQUENCE [LARGE SCALE GENOMIC DNA]</scope>
    <source>
        <strain evidence="8">EC202008001</strain>
        <tissue evidence="8">Blood</tissue>
    </source>
</reference>